<sequence>MLVVLPYYLNRFRDAYRQLVIDLMLGNPVDLDDITVSPEQPPPMSAAGQTGAVKRAVVENIQVESLLEGCQHEHVKQLTDDCKKMLVPEDEVCLGGWALIDADPTTGDAHTTDMDSILLLTNEAYFIAEYEDLTDRITRFQRVLLEDLEKMEMGPEPSLFKSRHHCLRLHYLVAGQGGYFHM</sequence>
<dbReference type="Proteomes" id="UP000192247">
    <property type="component" value="Unassembled WGS sequence"/>
</dbReference>
<accession>A0A1V9XD10</accession>
<feature type="domain" description="HSac2" evidence="1">
    <location>
        <begin position="69"/>
        <end position="182"/>
    </location>
</feature>
<dbReference type="AlphaFoldDB" id="A0A1V9XD10"/>
<evidence type="ECO:0000313" key="3">
    <source>
        <dbReference type="Proteomes" id="UP000192247"/>
    </source>
</evidence>
<name>A0A1V9XD10_9ACAR</name>
<evidence type="ECO:0000259" key="1">
    <source>
        <dbReference type="PROSITE" id="PS51791"/>
    </source>
</evidence>
<organism evidence="2 3">
    <name type="scientific">Tropilaelaps mercedesae</name>
    <dbReference type="NCBI Taxonomy" id="418985"/>
    <lineage>
        <taxon>Eukaryota</taxon>
        <taxon>Metazoa</taxon>
        <taxon>Ecdysozoa</taxon>
        <taxon>Arthropoda</taxon>
        <taxon>Chelicerata</taxon>
        <taxon>Arachnida</taxon>
        <taxon>Acari</taxon>
        <taxon>Parasitiformes</taxon>
        <taxon>Mesostigmata</taxon>
        <taxon>Gamasina</taxon>
        <taxon>Dermanyssoidea</taxon>
        <taxon>Laelapidae</taxon>
        <taxon>Tropilaelaps</taxon>
    </lineage>
</organism>
<dbReference type="STRING" id="418985.A0A1V9XD10"/>
<dbReference type="Pfam" id="PF12456">
    <property type="entry name" value="hSac2"/>
    <property type="match status" value="1"/>
</dbReference>
<proteinExistence type="predicted"/>
<gene>
    <name evidence="2" type="ORF">BIW11_11097</name>
</gene>
<dbReference type="EMBL" id="MNPL01014993">
    <property type="protein sequence ID" value="OQR71281.1"/>
    <property type="molecule type" value="Genomic_DNA"/>
</dbReference>
<dbReference type="PROSITE" id="PS51791">
    <property type="entry name" value="HSAC2"/>
    <property type="match status" value="1"/>
</dbReference>
<reference evidence="2 3" key="1">
    <citation type="journal article" date="2017" name="Gigascience">
        <title>Draft genome of the honey bee ectoparasitic mite, Tropilaelaps mercedesae, is shaped by the parasitic life history.</title>
        <authorList>
            <person name="Dong X."/>
            <person name="Armstrong S.D."/>
            <person name="Xia D."/>
            <person name="Makepeace B.L."/>
            <person name="Darby A.C."/>
            <person name="Kadowaki T."/>
        </authorList>
    </citation>
    <scope>NUCLEOTIDE SEQUENCE [LARGE SCALE GENOMIC DNA]</scope>
    <source>
        <strain evidence="2">Wuxi-XJTLU</strain>
    </source>
</reference>
<keyword evidence="3" id="KW-1185">Reference proteome</keyword>
<comment type="caution">
    <text evidence="2">The sequence shown here is derived from an EMBL/GenBank/DDBJ whole genome shotgun (WGS) entry which is preliminary data.</text>
</comment>
<feature type="non-terminal residue" evidence="2">
    <location>
        <position position="182"/>
    </location>
</feature>
<dbReference type="InterPro" id="IPR022158">
    <property type="entry name" value="Inositol_phosphatase"/>
</dbReference>
<dbReference type="InterPro" id="IPR034753">
    <property type="entry name" value="hSac2"/>
</dbReference>
<evidence type="ECO:0000313" key="2">
    <source>
        <dbReference type="EMBL" id="OQR71281.1"/>
    </source>
</evidence>
<dbReference type="InParanoid" id="A0A1V9XD10"/>
<protein>
    <submittedName>
        <fullName evidence="2">Suppressor of actin-like</fullName>
    </submittedName>
</protein>
<dbReference type="OrthoDB" id="405996at2759"/>